<dbReference type="AlphaFoldDB" id="A0AAW0PED1"/>
<dbReference type="PRINTS" id="PR00376">
    <property type="entry name" value="IL1BCENZYME"/>
</dbReference>
<evidence type="ECO:0000313" key="3">
    <source>
        <dbReference type="EMBL" id="KAK7922382.1"/>
    </source>
</evidence>
<dbReference type="PROSITE" id="PS50208">
    <property type="entry name" value="CASPASE_P20"/>
    <property type="match status" value="1"/>
</dbReference>
<accession>A0AAW0PED1</accession>
<dbReference type="PANTHER" id="PTHR10454:SF232">
    <property type="entry name" value="AT03047P-RELATED"/>
    <property type="match status" value="1"/>
</dbReference>
<dbReference type="InterPro" id="IPR011600">
    <property type="entry name" value="Pept_C14_caspase"/>
</dbReference>
<dbReference type="GO" id="GO:0006915">
    <property type="term" value="P:apoptotic process"/>
    <property type="evidence" value="ECO:0007669"/>
    <property type="project" value="TreeGrafter"/>
</dbReference>
<dbReference type="SMART" id="SM00115">
    <property type="entry name" value="CASc"/>
    <property type="match status" value="1"/>
</dbReference>
<dbReference type="InterPro" id="IPR001309">
    <property type="entry name" value="Pept_C14_p20"/>
</dbReference>
<proteinExistence type="inferred from homology"/>
<feature type="domain" description="Caspase family p20" evidence="2">
    <location>
        <begin position="35"/>
        <end position="151"/>
    </location>
</feature>
<dbReference type="InterPro" id="IPR002398">
    <property type="entry name" value="Pept_C14"/>
</dbReference>
<protein>
    <recommendedName>
        <fullName evidence="2">Caspase family p20 domain-containing protein</fullName>
    </recommendedName>
</protein>
<dbReference type="GO" id="GO:0004197">
    <property type="term" value="F:cysteine-type endopeptidase activity"/>
    <property type="evidence" value="ECO:0007669"/>
    <property type="project" value="InterPro"/>
</dbReference>
<comment type="caution">
    <text evidence="3">The sequence shown here is derived from an EMBL/GenBank/DDBJ whole genome shotgun (WGS) entry which is preliminary data.</text>
</comment>
<dbReference type="Pfam" id="PF00656">
    <property type="entry name" value="Peptidase_C14"/>
    <property type="match status" value="1"/>
</dbReference>
<name>A0AAW0PED1_9GOBI</name>
<gene>
    <name evidence="3" type="ORF">WMY93_009284</name>
</gene>
<dbReference type="InterPro" id="IPR015917">
    <property type="entry name" value="Pept_C14A"/>
</dbReference>
<sequence length="252" mass="27921">MSTEDDVDGLGSALKAFWRTLKNKKPEDKYQRCSKMGTCIIINQRQLRIDEKFSSGSDKDLEALEETFEKLHYNVEVKTNLKCRDMIQVMEEAAERDYTDSTSFVAVYVGSGEESKVYGVDYKKASIDELTSGFKENKSLKGKPKIFIFDVSSPWLCPSPDDLRFPRTLLVRSGSVSSDIPARPGSVPLRALLVRSGRVSSDLIPSRSGSGLRALGPGPLRAPSRLRAPCLIPSVRSLSCPPVRSLSVPFRV</sequence>
<evidence type="ECO:0000259" key="2">
    <source>
        <dbReference type="PROSITE" id="PS50208"/>
    </source>
</evidence>
<dbReference type="GO" id="GO:0006508">
    <property type="term" value="P:proteolysis"/>
    <property type="evidence" value="ECO:0007669"/>
    <property type="project" value="InterPro"/>
</dbReference>
<dbReference type="GO" id="GO:0005737">
    <property type="term" value="C:cytoplasm"/>
    <property type="evidence" value="ECO:0007669"/>
    <property type="project" value="TreeGrafter"/>
</dbReference>
<keyword evidence="4" id="KW-1185">Reference proteome</keyword>
<evidence type="ECO:0000313" key="4">
    <source>
        <dbReference type="Proteomes" id="UP001460270"/>
    </source>
</evidence>
<comment type="similarity">
    <text evidence="1">Belongs to the peptidase C14A family.</text>
</comment>
<dbReference type="Gene3D" id="3.40.50.1460">
    <property type="match status" value="1"/>
</dbReference>
<dbReference type="GO" id="GO:0043525">
    <property type="term" value="P:positive regulation of neuron apoptotic process"/>
    <property type="evidence" value="ECO:0007669"/>
    <property type="project" value="TreeGrafter"/>
</dbReference>
<reference evidence="4" key="1">
    <citation type="submission" date="2024-04" db="EMBL/GenBank/DDBJ databases">
        <title>Salinicola lusitanus LLJ914,a marine bacterium isolated from the Okinawa Trough.</title>
        <authorList>
            <person name="Li J."/>
        </authorList>
    </citation>
    <scope>NUCLEOTIDE SEQUENCE [LARGE SCALE GENOMIC DNA]</scope>
</reference>
<dbReference type="EMBL" id="JBBPFD010000006">
    <property type="protein sequence ID" value="KAK7922382.1"/>
    <property type="molecule type" value="Genomic_DNA"/>
</dbReference>
<dbReference type="PANTHER" id="PTHR10454">
    <property type="entry name" value="CASPASE"/>
    <property type="match status" value="1"/>
</dbReference>
<dbReference type="SUPFAM" id="SSF52129">
    <property type="entry name" value="Caspase-like"/>
    <property type="match status" value="1"/>
</dbReference>
<dbReference type="InterPro" id="IPR029030">
    <property type="entry name" value="Caspase-like_dom_sf"/>
</dbReference>
<organism evidence="3 4">
    <name type="scientific">Mugilogobius chulae</name>
    <name type="common">yellowstripe goby</name>
    <dbReference type="NCBI Taxonomy" id="88201"/>
    <lineage>
        <taxon>Eukaryota</taxon>
        <taxon>Metazoa</taxon>
        <taxon>Chordata</taxon>
        <taxon>Craniata</taxon>
        <taxon>Vertebrata</taxon>
        <taxon>Euteleostomi</taxon>
        <taxon>Actinopterygii</taxon>
        <taxon>Neopterygii</taxon>
        <taxon>Teleostei</taxon>
        <taxon>Neoteleostei</taxon>
        <taxon>Acanthomorphata</taxon>
        <taxon>Gobiaria</taxon>
        <taxon>Gobiiformes</taxon>
        <taxon>Gobioidei</taxon>
        <taxon>Gobiidae</taxon>
        <taxon>Gobionellinae</taxon>
        <taxon>Mugilogobius</taxon>
    </lineage>
</organism>
<evidence type="ECO:0000256" key="1">
    <source>
        <dbReference type="ARBA" id="ARBA00010134"/>
    </source>
</evidence>
<dbReference type="Proteomes" id="UP001460270">
    <property type="component" value="Unassembled WGS sequence"/>
</dbReference>